<dbReference type="RefSeq" id="WP_159233480.1">
    <property type="nucleotide sequence ID" value="NZ_CACSIP010000035.1"/>
</dbReference>
<sequence length="177" mass="19101">MPTRLGERPVTTVADAARVGALLAALGLVAGEPTFTLTIPGVPYSKSRPRSDMRNRRVYHDPADVAAERTTAVYLRATVREPFTGNVALACLFYRPTRGVVDVDNLLKHVADAGNPPARGALGVLWADDCQCTAQAGLLFLDRNEPRTVVAVGVHDTNLTRDYSVPKKPKGALPLWD</sequence>
<dbReference type="OrthoDB" id="5114842at2"/>
<evidence type="ECO:0000313" key="1">
    <source>
        <dbReference type="EMBL" id="CAA0129284.1"/>
    </source>
</evidence>
<accession>A0A5S9R6D0</accession>
<protein>
    <submittedName>
        <fullName evidence="1">Uncharacterized protein</fullName>
    </submittedName>
</protein>
<dbReference type="GO" id="GO:0006281">
    <property type="term" value="P:DNA repair"/>
    <property type="evidence" value="ECO:0007669"/>
    <property type="project" value="InterPro"/>
</dbReference>
<dbReference type="EMBL" id="CACSIP010000035">
    <property type="protein sequence ID" value="CAA0129284.1"/>
    <property type="molecule type" value="Genomic_DNA"/>
</dbReference>
<dbReference type="InterPro" id="IPR008822">
    <property type="entry name" value="Endonuclease_RusA-like"/>
</dbReference>
<organism evidence="1 2">
    <name type="scientific">Mycolicibacterium vanbaalenii</name>
    <name type="common">Mycobacterium vanbaalenii</name>
    <dbReference type="NCBI Taxonomy" id="110539"/>
    <lineage>
        <taxon>Bacteria</taxon>
        <taxon>Bacillati</taxon>
        <taxon>Actinomycetota</taxon>
        <taxon>Actinomycetes</taxon>
        <taxon>Mycobacteriales</taxon>
        <taxon>Mycobacteriaceae</taxon>
        <taxon>Mycolicibacterium</taxon>
    </lineage>
</organism>
<proteinExistence type="predicted"/>
<dbReference type="Pfam" id="PF05866">
    <property type="entry name" value="RusA"/>
    <property type="match status" value="1"/>
</dbReference>
<dbReference type="SUPFAM" id="SSF103084">
    <property type="entry name" value="Holliday junction resolvase RusA"/>
    <property type="match status" value="1"/>
</dbReference>
<gene>
    <name evidence="1" type="ORF">AELLOGFF_05510</name>
</gene>
<dbReference type="GO" id="GO:0000287">
    <property type="term" value="F:magnesium ion binding"/>
    <property type="evidence" value="ECO:0007669"/>
    <property type="project" value="InterPro"/>
</dbReference>
<name>A0A5S9R6D0_MYCVN</name>
<dbReference type="Gene3D" id="3.30.1330.70">
    <property type="entry name" value="Holliday junction resolvase RusA"/>
    <property type="match status" value="1"/>
</dbReference>
<dbReference type="AlphaFoldDB" id="A0A5S9R6D0"/>
<keyword evidence="2" id="KW-1185">Reference proteome</keyword>
<evidence type="ECO:0000313" key="2">
    <source>
        <dbReference type="Proteomes" id="UP000430146"/>
    </source>
</evidence>
<reference evidence="1 2" key="1">
    <citation type="submission" date="2019-11" db="EMBL/GenBank/DDBJ databases">
        <authorList>
            <person name="Holert J."/>
        </authorList>
    </citation>
    <scope>NUCLEOTIDE SEQUENCE [LARGE SCALE GENOMIC DNA]</scope>
    <source>
        <strain evidence="1">BC8_1</strain>
    </source>
</reference>
<dbReference type="InterPro" id="IPR036614">
    <property type="entry name" value="RusA-like_sf"/>
</dbReference>
<dbReference type="GO" id="GO:0006310">
    <property type="term" value="P:DNA recombination"/>
    <property type="evidence" value="ECO:0007669"/>
    <property type="project" value="InterPro"/>
</dbReference>
<dbReference type="Proteomes" id="UP000430146">
    <property type="component" value="Unassembled WGS sequence"/>
</dbReference>